<dbReference type="CDD" id="cd01949">
    <property type="entry name" value="GGDEF"/>
    <property type="match status" value="1"/>
</dbReference>
<dbReference type="SUPFAM" id="SSF55073">
    <property type="entry name" value="Nucleotide cyclase"/>
    <property type="match status" value="1"/>
</dbReference>
<evidence type="ECO:0000313" key="5">
    <source>
        <dbReference type="EMBL" id="TWI79025.1"/>
    </source>
</evidence>
<dbReference type="PANTHER" id="PTHR45138">
    <property type="entry name" value="REGULATORY COMPONENTS OF SENSORY TRANSDUCTION SYSTEM"/>
    <property type="match status" value="1"/>
</dbReference>
<dbReference type="InterPro" id="IPR043128">
    <property type="entry name" value="Rev_trsase/Diguanyl_cyclase"/>
</dbReference>
<dbReference type="EC" id="2.7.7.65" evidence="1"/>
<gene>
    <name evidence="5" type="ORF">IQ13_3417</name>
</gene>
<keyword evidence="6" id="KW-1185">Reference proteome</keyword>
<keyword evidence="3" id="KW-0812">Transmembrane</keyword>
<organism evidence="5 6">
    <name type="scientific">Lacibacter cauensis</name>
    <dbReference type="NCBI Taxonomy" id="510947"/>
    <lineage>
        <taxon>Bacteria</taxon>
        <taxon>Pseudomonadati</taxon>
        <taxon>Bacteroidota</taxon>
        <taxon>Chitinophagia</taxon>
        <taxon>Chitinophagales</taxon>
        <taxon>Chitinophagaceae</taxon>
        <taxon>Lacibacter</taxon>
    </lineage>
</organism>
<dbReference type="InterPro" id="IPR029787">
    <property type="entry name" value="Nucleotide_cyclase"/>
</dbReference>
<dbReference type="Gene3D" id="3.30.70.270">
    <property type="match status" value="1"/>
</dbReference>
<dbReference type="NCBIfam" id="TIGR00254">
    <property type="entry name" value="GGDEF"/>
    <property type="match status" value="1"/>
</dbReference>
<comment type="caution">
    <text evidence="5">The sequence shown here is derived from an EMBL/GenBank/DDBJ whole genome shotgun (WGS) entry which is preliminary data.</text>
</comment>
<dbReference type="RefSeq" id="WP_144887815.1">
    <property type="nucleotide sequence ID" value="NZ_VLLE01000006.1"/>
</dbReference>
<dbReference type="EMBL" id="VLLE01000006">
    <property type="protein sequence ID" value="TWI79025.1"/>
    <property type="molecule type" value="Genomic_DNA"/>
</dbReference>
<dbReference type="InterPro" id="IPR050469">
    <property type="entry name" value="Diguanylate_Cyclase"/>
</dbReference>
<dbReference type="GO" id="GO:0052621">
    <property type="term" value="F:diguanylate cyclase activity"/>
    <property type="evidence" value="ECO:0007669"/>
    <property type="project" value="UniProtKB-EC"/>
</dbReference>
<evidence type="ECO:0000259" key="4">
    <source>
        <dbReference type="PROSITE" id="PS50887"/>
    </source>
</evidence>
<comment type="catalytic activity">
    <reaction evidence="2">
        <text>2 GTP = 3',3'-c-di-GMP + 2 diphosphate</text>
        <dbReference type="Rhea" id="RHEA:24898"/>
        <dbReference type="ChEBI" id="CHEBI:33019"/>
        <dbReference type="ChEBI" id="CHEBI:37565"/>
        <dbReference type="ChEBI" id="CHEBI:58805"/>
        <dbReference type="EC" id="2.7.7.65"/>
    </reaction>
</comment>
<evidence type="ECO:0000256" key="3">
    <source>
        <dbReference type="SAM" id="Phobius"/>
    </source>
</evidence>
<dbReference type="PANTHER" id="PTHR45138:SF9">
    <property type="entry name" value="DIGUANYLATE CYCLASE DGCM-RELATED"/>
    <property type="match status" value="1"/>
</dbReference>
<evidence type="ECO:0000256" key="1">
    <source>
        <dbReference type="ARBA" id="ARBA00012528"/>
    </source>
</evidence>
<dbReference type="OrthoDB" id="1355702at2"/>
<dbReference type="Proteomes" id="UP000316167">
    <property type="component" value="Unassembled WGS sequence"/>
</dbReference>
<evidence type="ECO:0000313" key="6">
    <source>
        <dbReference type="Proteomes" id="UP000316167"/>
    </source>
</evidence>
<proteinExistence type="predicted"/>
<dbReference type="InterPro" id="IPR000160">
    <property type="entry name" value="GGDEF_dom"/>
</dbReference>
<dbReference type="AlphaFoldDB" id="A0A562SCC7"/>
<reference evidence="5 6" key="1">
    <citation type="journal article" date="2015" name="Stand. Genomic Sci.">
        <title>Genomic Encyclopedia of Bacterial and Archaeal Type Strains, Phase III: the genomes of soil and plant-associated and newly described type strains.</title>
        <authorList>
            <person name="Whitman W.B."/>
            <person name="Woyke T."/>
            <person name="Klenk H.P."/>
            <person name="Zhou Y."/>
            <person name="Lilburn T.G."/>
            <person name="Beck B.J."/>
            <person name="De Vos P."/>
            <person name="Vandamme P."/>
            <person name="Eisen J.A."/>
            <person name="Garrity G."/>
            <person name="Hugenholtz P."/>
            <person name="Kyrpides N.C."/>
        </authorList>
    </citation>
    <scope>NUCLEOTIDE SEQUENCE [LARGE SCALE GENOMIC DNA]</scope>
    <source>
        <strain evidence="5 6">CGMCC 1.7271</strain>
    </source>
</reference>
<dbReference type="PROSITE" id="PS50887">
    <property type="entry name" value="GGDEF"/>
    <property type="match status" value="1"/>
</dbReference>
<accession>A0A562SCC7</accession>
<name>A0A562SCC7_9BACT</name>
<protein>
    <recommendedName>
        <fullName evidence="1">diguanylate cyclase</fullName>
        <ecNumber evidence="1">2.7.7.65</ecNumber>
    </recommendedName>
</protein>
<evidence type="ECO:0000256" key="2">
    <source>
        <dbReference type="ARBA" id="ARBA00034247"/>
    </source>
</evidence>
<keyword evidence="3" id="KW-1133">Transmembrane helix</keyword>
<dbReference type="Pfam" id="PF00990">
    <property type="entry name" value="GGDEF"/>
    <property type="match status" value="1"/>
</dbReference>
<sequence length="253" mass="28771">MGKQKGNFLGKFKEDAISNGVYDLFKWVLSFLILLIPTNWIPGLKDLLSTKYLLSVYWLIIASLMFIIVTALIVGLVFKRKLVKVQMDNYTDELTGLKNHKALKDFLDQKIEEYKRKDESLSIIILDIDDFKAFNTKFGFSTADQILKKVGEMLGNDKRATDETFRYFNRGDEFLVVASDTNLSQATQAAERKRKLVEKAVFSVDDSNHQLTVSCGVTAYKKEDDLKSFTDRVIEALNVAKKAEGKNCTKPIV</sequence>
<feature type="transmembrane region" description="Helical" evidence="3">
    <location>
        <begin position="21"/>
        <end position="41"/>
    </location>
</feature>
<feature type="domain" description="GGDEF" evidence="4">
    <location>
        <begin position="119"/>
        <end position="253"/>
    </location>
</feature>
<keyword evidence="3" id="KW-0472">Membrane</keyword>
<feature type="transmembrane region" description="Helical" evidence="3">
    <location>
        <begin position="56"/>
        <end position="78"/>
    </location>
</feature>
<dbReference type="SMART" id="SM00267">
    <property type="entry name" value="GGDEF"/>
    <property type="match status" value="1"/>
</dbReference>